<evidence type="ECO:0000259" key="1">
    <source>
        <dbReference type="Pfam" id="PF17766"/>
    </source>
</evidence>
<dbReference type="EMBL" id="OZ021736">
    <property type="protein sequence ID" value="CAK9315325.1"/>
    <property type="molecule type" value="Genomic_DNA"/>
</dbReference>
<accession>A0ABP0Y6H6</accession>
<dbReference type="Pfam" id="PF17766">
    <property type="entry name" value="fn3_6"/>
    <property type="match status" value="1"/>
</dbReference>
<name>A0ABP0Y6H6_9ROSI</name>
<sequence>MGPTEHKNYACLEAIWWDQHEIITVHLVKSWTDCEDPHVFTLLLSSVMFPAFIKDKIQDAQLLMPRAFQHEQSFVVAISADNQNLALGDVGAVFGWLSWSDGKHVVRSPLVVTQLEPL</sequence>
<proteinExistence type="predicted"/>
<feature type="domain" description="Subtilisin-like protease fibronectin type-III" evidence="1">
    <location>
        <begin position="68"/>
        <end position="112"/>
    </location>
</feature>
<evidence type="ECO:0000313" key="2">
    <source>
        <dbReference type="EMBL" id="CAK9315325.1"/>
    </source>
</evidence>
<reference evidence="2 3" key="1">
    <citation type="submission" date="2024-03" db="EMBL/GenBank/DDBJ databases">
        <authorList>
            <person name="Gkanogiannis A."/>
            <person name="Becerra Lopez-Lavalle L."/>
        </authorList>
    </citation>
    <scope>NUCLEOTIDE SEQUENCE [LARGE SCALE GENOMIC DNA]</scope>
</reference>
<dbReference type="Proteomes" id="UP001642487">
    <property type="component" value="Chromosome 2"/>
</dbReference>
<organism evidence="2 3">
    <name type="scientific">Citrullus colocynthis</name>
    <name type="common">colocynth</name>
    <dbReference type="NCBI Taxonomy" id="252529"/>
    <lineage>
        <taxon>Eukaryota</taxon>
        <taxon>Viridiplantae</taxon>
        <taxon>Streptophyta</taxon>
        <taxon>Embryophyta</taxon>
        <taxon>Tracheophyta</taxon>
        <taxon>Spermatophyta</taxon>
        <taxon>Magnoliopsida</taxon>
        <taxon>eudicotyledons</taxon>
        <taxon>Gunneridae</taxon>
        <taxon>Pentapetalae</taxon>
        <taxon>rosids</taxon>
        <taxon>fabids</taxon>
        <taxon>Cucurbitales</taxon>
        <taxon>Cucurbitaceae</taxon>
        <taxon>Benincaseae</taxon>
        <taxon>Citrullus</taxon>
    </lineage>
</organism>
<dbReference type="InterPro" id="IPR041469">
    <property type="entry name" value="Subtilisin-like_FN3"/>
</dbReference>
<keyword evidence="3" id="KW-1185">Reference proteome</keyword>
<evidence type="ECO:0000313" key="3">
    <source>
        <dbReference type="Proteomes" id="UP001642487"/>
    </source>
</evidence>
<gene>
    <name evidence="2" type="ORF">CITCOLO1_LOCUS7111</name>
</gene>
<dbReference type="Gene3D" id="2.60.40.2310">
    <property type="match status" value="1"/>
</dbReference>
<protein>
    <recommendedName>
        <fullName evidence="1">Subtilisin-like protease fibronectin type-III domain-containing protein</fullName>
    </recommendedName>
</protein>